<feature type="domain" description="Zinc knuckle CX2CX4HX4C" evidence="1">
    <location>
        <begin position="1"/>
        <end position="39"/>
    </location>
</feature>
<comment type="caution">
    <text evidence="2">The sequence shown here is derived from an EMBL/GenBank/DDBJ whole genome shotgun (WGS) entry which is preliminary data.</text>
</comment>
<evidence type="ECO:0000313" key="3">
    <source>
        <dbReference type="Proteomes" id="UP000583929"/>
    </source>
</evidence>
<evidence type="ECO:0000259" key="1">
    <source>
        <dbReference type="Pfam" id="PF14392"/>
    </source>
</evidence>
<sequence>MKMRQKGGEWFQTDFKYEFVPIFYFACGIISHSNNFCHKFFDMPIKEVVKSYVGSWLSRFRIAFLRTMSYQLMIVDIKTL</sequence>
<dbReference type="Pfam" id="PF14392">
    <property type="entry name" value="zf-CCHC_4"/>
    <property type="match status" value="1"/>
</dbReference>
<keyword evidence="3" id="KW-1185">Reference proteome</keyword>
<dbReference type="InterPro" id="IPR025836">
    <property type="entry name" value="Zn_knuckle_CX2CX4HX4C"/>
</dbReference>
<evidence type="ECO:0000313" key="2">
    <source>
        <dbReference type="EMBL" id="KAF4401150.1"/>
    </source>
</evidence>
<accession>A0A7J6I3E4</accession>
<reference evidence="2 3" key="1">
    <citation type="journal article" date="2020" name="bioRxiv">
        <title>Sequence and annotation of 42 cannabis genomes reveals extensive copy number variation in cannabinoid synthesis and pathogen resistance genes.</title>
        <authorList>
            <person name="Mckernan K.J."/>
            <person name="Helbert Y."/>
            <person name="Kane L.T."/>
            <person name="Ebling H."/>
            <person name="Zhang L."/>
            <person name="Liu B."/>
            <person name="Eaton Z."/>
            <person name="Mclaughlin S."/>
            <person name="Kingan S."/>
            <person name="Baybayan P."/>
            <person name="Concepcion G."/>
            <person name="Jordan M."/>
            <person name="Riva A."/>
            <person name="Barbazuk W."/>
            <person name="Harkins T."/>
        </authorList>
    </citation>
    <scope>NUCLEOTIDE SEQUENCE [LARGE SCALE GENOMIC DNA]</scope>
    <source>
        <strain evidence="3">cv. Jamaican Lion 4</strain>
        <tissue evidence="2">Leaf</tissue>
    </source>
</reference>
<proteinExistence type="predicted"/>
<dbReference type="AlphaFoldDB" id="A0A7J6I3E4"/>
<dbReference type="EMBL" id="JAATIQ010000013">
    <property type="protein sequence ID" value="KAF4401150.1"/>
    <property type="molecule type" value="Genomic_DNA"/>
</dbReference>
<organism evidence="2 3">
    <name type="scientific">Cannabis sativa</name>
    <name type="common">Hemp</name>
    <name type="synonym">Marijuana</name>
    <dbReference type="NCBI Taxonomy" id="3483"/>
    <lineage>
        <taxon>Eukaryota</taxon>
        <taxon>Viridiplantae</taxon>
        <taxon>Streptophyta</taxon>
        <taxon>Embryophyta</taxon>
        <taxon>Tracheophyta</taxon>
        <taxon>Spermatophyta</taxon>
        <taxon>Magnoliopsida</taxon>
        <taxon>eudicotyledons</taxon>
        <taxon>Gunneridae</taxon>
        <taxon>Pentapetalae</taxon>
        <taxon>rosids</taxon>
        <taxon>fabids</taxon>
        <taxon>Rosales</taxon>
        <taxon>Cannabaceae</taxon>
        <taxon>Cannabis</taxon>
    </lineage>
</organism>
<gene>
    <name evidence="2" type="ORF">G4B88_013991</name>
</gene>
<dbReference type="Proteomes" id="UP000583929">
    <property type="component" value="Unassembled WGS sequence"/>
</dbReference>
<name>A0A7J6I3E4_CANSA</name>
<protein>
    <recommendedName>
        <fullName evidence="1">Zinc knuckle CX2CX4HX4C domain-containing protein</fullName>
    </recommendedName>
</protein>